<dbReference type="Proteomes" id="UP000008084">
    <property type="component" value="Chromosome"/>
</dbReference>
<proteinExistence type="predicted"/>
<dbReference type="PATRIC" id="fig|930944.6.peg.3674"/>
<organism evidence="1 2">
    <name type="scientific">Yersinia enterocolitica subsp. palearctica serotype O:3 (strain DSM 13030 / CIP 106945 / Y11)</name>
    <dbReference type="NCBI Taxonomy" id="930944"/>
    <lineage>
        <taxon>Bacteria</taxon>
        <taxon>Pseudomonadati</taxon>
        <taxon>Pseudomonadota</taxon>
        <taxon>Gammaproteobacteria</taxon>
        <taxon>Enterobacterales</taxon>
        <taxon>Yersiniaceae</taxon>
        <taxon>Yersinia</taxon>
    </lineage>
</organism>
<dbReference type="KEGG" id="yey:Y11_36901"/>
<evidence type="ECO:0000313" key="1">
    <source>
        <dbReference type="EMBL" id="CBY28840.1"/>
    </source>
</evidence>
<evidence type="ECO:0000313" key="2">
    <source>
        <dbReference type="Proteomes" id="UP000008084"/>
    </source>
</evidence>
<reference evidence="1 2" key="1">
    <citation type="journal article" date="2011" name="J. Bacteriol.">
        <title>Complete genome sequence of Yersinia enterocolitica subsp. palearctica serogroup O:3.</title>
        <authorList>
            <person name="Batzilla J."/>
            <person name="Hoper D."/>
            <person name="Antonenka U."/>
            <person name="Heesemann J."/>
            <person name="Rakin A."/>
        </authorList>
    </citation>
    <scope>NUCLEOTIDE SEQUENCE [LARGE SCALE GENOMIC DNA]</scope>
    <source>
        <strain evidence="2">DSM 13030 / CIP 106945 / Y11</strain>
    </source>
</reference>
<gene>
    <name evidence="1" type="ordered locus">Y11_36901</name>
</gene>
<accession>A0A0H3NW88</accession>
<dbReference type="AlphaFoldDB" id="A0A0H3NW88"/>
<name>A0A0H3NW88_YERE1</name>
<dbReference type="HOGENOM" id="CLU_3260084_0_0_6"/>
<dbReference type="EMBL" id="FR729477">
    <property type="protein sequence ID" value="CBY28840.1"/>
    <property type="molecule type" value="Genomic_DNA"/>
</dbReference>
<protein>
    <submittedName>
        <fullName evidence="1">Uncharacterized protein</fullName>
    </submittedName>
</protein>
<sequence>MLAKSRYQAISRHKSFSLGGCAENVSAKRDKYRERGAMIAPS</sequence>